<sequence length="236" mass="26500">MGLFDFFKKKPSSEETSTKDEGKIVIKSENTDDSAPGWEAIDAEFDRLYPDQPNPRHYGTLVKYMFGGPDPLDGISVYDAGDFWHFVGYGLSELYTKESSDPEYSGYGIELTFKLKKSNSDDEEEIKNGCGLLQYVARYIFQTGKVVLPEEYIYTKQTVGIDAQQKSSLTGFLTATDDLAKSLDTPHGKVEFVTLIGATDAELRSVYESETSKLEVRKLLKELGNQVTDYDRQSLV</sequence>
<dbReference type="PATRIC" id="fig|1303.76.peg.1793"/>
<gene>
    <name evidence="3" type="ORF">SORDD05_01717</name>
</gene>
<feature type="region of interest" description="Disordered" evidence="1">
    <location>
        <begin position="1"/>
        <end position="37"/>
    </location>
</feature>
<dbReference type="GO" id="GO:0005737">
    <property type="term" value="C:cytoplasm"/>
    <property type="evidence" value="ECO:0007669"/>
    <property type="project" value="TreeGrafter"/>
</dbReference>
<dbReference type="InterPro" id="IPR020941">
    <property type="entry name" value="SUFU-like_domain"/>
</dbReference>
<dbReference type="SUPFAM" id="SSF103359">
    <property type="entry name" value="Suppressor of Fused, N-terminal domain"/>
    <property type="match status" value="1"/>
</dbReference>
<comment type="caution">
    <text evidence="3">The sequence shown here is derived from an EMBL/GenBank/DDBJ whole genome shotgun (WGS) entry which is preliminary data.</text>
</comment>
<dbReference type="InterPro" id="IPR037181">
    <property type="entry name" value="SUFU_N"/>
</dbReference>
<proteinExistence type="predicted"/>
<dbReference type="Pfam" id="PF05076">
    <property type="entry name" value="SUFU"/>
    <property type="match status" value="1"/>
</dbReference>
<reference evidence="3" key="1">
    <citation type="submission" date="2016-01" db="EMBL/GenBank/DDBJ databases">
        <title>Highly variable Streptococcus oralis are common among viridans streptococci isolated from primates.</title>
        <authorList>
            <person name="Denapaite D."/>
            <person name="Rieger M."/>
            <person name="Koendgen S."/>
            <person name="Brueckner R."/>
            <person name="Ochigava I."/>
            <person name="Kappeler P."/>
            <person name="Maetz-Rensing K."/>
            <person name="Leendertz F."/>
            <person name="Hakenbeck R."/>
        </authorList>
    </citation>
    <scope>NUCLEOTIDE SEQUENCE [LARGE SCALE GENOMIC DNA]</scope>
    <source>
        <strain evidence="3">DD05</strain>
    </source>
</reference>
<dbReference type="InterPro" id="IPR007768">
    <property type="entry name" value="Suppressor_of_fused"/>
</dbReference>
<dbReference type="PANTHER" id="PTHR10928">
    <property type="entry name" value="SUPPRESSOR OF FUSED"/>
    <property type="match status" value="1"/>
</dbReference>
<evidence type="ECO:0000256" key="1">
    <source>
        <dbReference type="SAM" id="MobiDB-lite"/>
    </source>
</evidence>
<evidence type="ECO:0000313" key="3">
    <source>
        <dbReference type="EMBL" id="KXT59200.1"/>
    </source>
</evidence>
<dbReference type="AlphaFoldDB" id="A0A139M638"/>
<evidence type="ECO:0000259" key="2">
    <source>
        <dbReference type="Pfam" id="PF05076"/>
    </source>
</evidence>
<organism evidence="3">
    <name type="scientific">Streptococcus oralis</name>
    <dbReference type="NCBI Taxonomy" id="1303"/>
    <lineage>
        <taxon>Bacteria</taxon>
        <taxon>Bacillati</taxon>
        <taxon>Bacillota</taxon>
        <taxon>Bacilli</taxon>
        <taxon>Lactobacillales</taxon>
        <taxon>Streptococcaceae</taxon>
        <taxon>Streptococcus</taxon>
    </lineage>
</organism>
<accession>A0A139M638</accession>
<dbReference type="PANTHER" id="PTHR10928:SF2">
    <property type="entry name" value="SUPPRESSOR OF FUSED HOMOLOG"/>
    <property type="match status" value="1"/>
</dbReference>
<feature type="domain" description="Suppressor of fused-like" evidence="2">
    <location>
        <begin position="68"/>
        <end position="233"/>
    </location>
</feature>
<dbReference type="RefSeq" id="WP_061419110.1">
    <property type="nucleotide sequence ID" value="NZ_KQ969039.1"/>
</dbReference>
<feature type="compositionally biased region" description="Basic and acidic residues" evidence="1">
    <location>
        <begin position="1"/>
        <end position="30"/>
    </location>
</feature>
<name>A0A139M638_STROR</name>
<dbReference type="Proteomes" id="UP000070541">
    <property type="component" value="Unassembled WGS sequence"/>
</dbReference>
<protein>
    <submittedName>
        <fullName evidence="3">Suppressor protein</fullName>
    </submittedName>
</protein>
<dbReference type="EMBL" id="LQOG01000043">
    <property type="protein sequence ID" value="KXT59200.1"/>
    <property type="molecule type" value="Genomic_DNA"/>
</dbReference>